<evidence type="ECO:0000313" key="3">
    <source>
        <dbReference type="EMBL" id="CAA9281448.1"/>
    </source>
</evidence>
<accession>A0A6J4JL88</accession>
<evidence type="ECO:0000256" key="1">
    <source>
        <dbReference type="SAM" id="MobiDB-lite"/>
    </source>
</evidence>
<feature type="domain" description="Pyridoxamine 5'-phosphate oxidase Alr4036 family FMN-binding" evidence="2">
    <location>
        <begin position="30"/>
        <end position="106"/>
    </location>
</feature>
<dbReference type="Gene3D" id="2.30.110.10">
    <property type="entry name" value="Electron Transport, Fmn-binding Protein, Chain A"/>
    <property type="match status" value="1"/>
</dbReference>
<evidence type="ECO:0000259" key="2">
    <source>
        <dbReference type="Pfam" id="PF12766"/>
    </source>
</evidence>
<protein>
    <recommendedName>
        <fullName evidence="2">Pyridoxamine 5'-phosphate oxidase Alr4036 family FMN-binding domain-containing protein</fullName>
    </recommendedName>
</protein>
<gene>
    <name evidence="3" type="ORF">AVDCRST_MAG56-3769</name>
</gene>
<dbReference type="Pfam" id="PF12766">
    <property type="entry name" value="Pyridox_oxase_2"/>
    <property type="match status" value="1"/>
</dbReference>
<reference evidence="3" key="1">
    <citation type="submission" date="2020-02" db="EMBL/GenBank/DDBJ databases">
        <authorList>
            <person name="Meier V. D."/>
        </authorList>
    </citation>
    <scope>NUCLEOTIDE SEQUENCE</scope>
    <source>
        <strain evidence="3">AVDCRST_MAG56</strain>
    </source>
</reference>
<feature type="region of interest" description="Disordered" evidence="1">
    <location>
        <begin position="117"/>
        <end position="159"/>
    </location>
</feature>
<dbReference type="AlphaFoldDB" id="A0A6J4JL88"/>
<dbReference type="EMBL" id="CADCTQ010000317">
    <property type="protein sequence ID" value="CAA9281448.1"/>
    <property type="molecule type" value="Genomic_DNA"/>
</dbReference>
<dbReference type="SUPFAM" id="SSF50475">
    <property type="entry name" value="FMN-binding split barrel"/>
    <property type="match status" value="1"/>
</dbReference>
<dbReference type="GO" id="GO:0010181">
    <property type="term" value="F:FMN binding"/>
    <property type="evidence" value="ECO:0007669"/>
    <property type="project" value="InterPro"/>
</dbReference>
<dbReference type="InterPro" id="IPR012349">
    <property type="entry name" value="Split_barrel_FMN-bd"/>
</dbReference>
<proteinExistence type="predicted"/>
<organism evidence="3">
    <name type="scientific">uncultured Cytophagales bacterium</name>
    <dbReference type="NCBI Taxonomy" id="158755"/>
    <lineage>
        <taxon>Bacteria</taxon>
        <taxon>Pseudomonadati</taxon>
        <taxon>Bacteroidota</taxon>
        <taxon>Sphingobacteriia</taxon>
        <taxon>Sphingobacteriales</taxon>
        <taxon>environmental samples</taxon>
    </lineage>
</organism>
<dbReference type="InterPro" id="IPR024624">
    <property type="entry name" value="Pyridox_Oxase_Alr4036_FMN-bd"/>
</dbReference>
<sequence length="205" mass="22413">MQSPETTPPLSLTDVERQAWTLLVDGSRNPKDAFYTGTLGTLSPEGPSLRTVVLREADPRQRATVCYSDVRAAKVAELLANPAVSWQFWDDGRKVQLRLTGRATVHTGDTLADGHWQATSPSNRRSYLAGPAPGTAQPFPTSGLPDGLDTREPTEAESAAGRPHFAVIVTQVERLEWLWLARGGHRRAAFRYAGTQLAEATWLVP</sequence>
<name>A0A6J4JL88_9SPHI</name>